<name>A0ACC2KLV9_PERAE</name>
<dbReference type="EMBL" id="CM056818">
    <property type="protein sequence ID" value="KAJ8621752.1"/>
    <property type="molecule type" value="Genomic_DNA"/>
</dbReference>
<reference evidence="1 2" key="1">
    <citation type="journal article" date="2022" name="Hortic Res">
        <title>A haplotype resolved chromosomal level avocado genome allows analysis of novel avocado genes.</title>
        <authorList>
            <person name="Nath O."/>
            <person name="Fletcher S.J."/>
            <person name="Hayward A."/>
            <person name="Shaw L.M."/>
            <person name="Masouleh A.K."/>
            <person name="Furtado A."/>
            <person name="Henry R.J."/>
            <person name="Mitter N."/>
        </authorList>
    </citation>
    <scope>NUCLEOTIDE SEQUENCE [LARGE SCALE GENOMIC DNA]</scope>
    <source>
        <strain evidence="2">cv. Hass</strain>
    </source>
</reference>
<dbReference type="Proteomes" id="UP001234297">
    <property type="component" value="Chromosome 10"/>
</dbReference>
<comment type="caution">
    <text evidence="1">The sequence shown here is derived from an EMBL/GenBank/DDBJ whole genome shotgun (WGS) entry which is preliminary data.</text>
</comment>
<evidence type="ECO:0000313" key="1">
    <source>
        <dbReference type="EMBL" id="KAJ8621752.1"/>
    </source>
</evidence>
<gene>
    <name evidence="1" type="ORF">MRB53_030281</name>
</gene>
<keyword evidence="2" id="KW-1185">Reference proteome</keyword>
<proteinExistence type="predicted"/>
<evidence type="ECO:0000313" key="2">
    <source>
        <dbReference type="Proteomes" id="UP001234297"/>
    </source>
</evidence>
<organism evidence="1 2">
    <name type="scientific">Persea americana</name>
    <name type="common">Avocado</name>
    <dbReference type="NCBI Taxonomy" id="3435"/>
    <lineage>
        <taxon>Eukaryota</taxon>
        <taxon>Viridiplantae</taxon>
        <taxon>Streptophyta</taxon>
        <taxon>Embryophyta</taxon>
        <taxon>Tracheophyta</taxon>
        <taxon>Spermatophyta</taxon>
        <taxon>Magnoliopsida</taxon>
        <taxon>Magnoliidae</taxon>
        <taxon>Laurales</taxon>
        <taxon>Lauraceae</taxon>
        <taxon>Persea</taxon>
    </lineage>
</organism>
<protein>
    <submittedName>
        <fullName evidence="1">Uncharacterized protein</fullName>
    </submittedName>
</protein>
<sequence length="72" mass="8207">MQDVDQDPIFMGYDTGWILGLDPGQFGNNNGERMVDLPDDLLSLKLLDNLPCYVLRLTKGQPLGRKSRRSWL</sequence>
<accession>A0ACC2KLV9</accession>